<dbReference type="InterPro" id="IPR026444">
    <property type="entry name" value="Secre_tail"/>
</dbReference>
<keyword evidence="1 2" id="KW-0732">Signal</keyword>
<sequence>MKKIVFLLAVCISFFVSSQTFIQAYQNRVNQVSQVNINSGLQEFVSLGTKTTGSTANNNAFNWLKNKYLSFGYSISQISENPFSAGSLSSKNLIITKTGTVYPNTFVIVCAHYDTVNGVGANDNGSGTIALLEMARIMKDIPTEYSIKFIHFSGEEQGLYGSQHYVNQVVNATVPKMDIRLVFNIDQVGGRAGQTHNTIVCERDTNNFPSTNNAASHQATSELMSCVALYSPLQTTLSNAYSSDYMPFQNNNEVITGFYEYQGELNPAPHTSADIVANMDPVYLFNVTKAALGALQHFAKASSSLSLSETQIEELSVSFYPNPAKDQFEILFGKKKPGNFRLTLTDLSGRQILNIENEEIIDVSYLQNGVYLATVTADQKKLVNKIIVQK</sequence>
<evidence type="ECO:0000313" key="5">
    <source>
        <dbReference type="EMBL" id="RCU42368.1"/>
    </source>
</evidence>
<evidence type="ECO:0000259" key="4">
    <source>
        <dbReference type="Pfam" id="PF18962"/>
    </source>
</evidence>
<comment type="caution">
    <text evidence="5">The sequence shown here is derived from an EMBL/GenBank/DDBJ whole genome shotgun (WGS) entry which is preliminary data.</text>
</comment>
<evidence type="ECO:0000256" key="2">
    <source>
        <dbReference type="SAM" id="SignalP"/>
    </source>
</evidence>
<name>A0A368MW19_9FLAO</name>
<proteinExistence type="predicted"/>
<dbReference type="Gene3D" id="3.40.630.10">
    <property type="entry name" value="Zn peptidases"/>
    <property type="match status" value="1"/>
</dbReference>
<dbReference type="GO" id="GO:0008235">
    <property type="term" value="F:metalloexopeptidase activity"/>
    <property type="evidence" value="ECO:0007669"/>
    <property type="project" value="InterPro"/>
</dbReference>
<feature type="chain" id="PRO_5016588758" evidence="2">
    <location>
        <begin position="23"/>
        <end position="390"/>
    </location>
</feature>
<feature type="domain" description="Peptidase M28" evidence="3">
    <location>
        <begin position="92"/>
        <end position="291"/>
    </location>
</feature>
<protein>
    <submittedName>
        <fullName evidence="5">T9SS C-terminal target domain-containing protein</fullName>
    </submittedName>
</protein>
<feature type="domain" description="Secretion system C-terminal sorting" evidence="4">
    <location>
        <begin position="320"/>
        <end position="388"/>
    </location>
</feature>
<dbReference type="InterPro" id="IPR045175">
    <property type="entry name" value="M28_fam"/>
</dbReference>
<evidence type="ECO:0000259" key="3">
    <source>
        <dbReference type="Pfam" id="PF04389"/>
    </source>
</evidence>
<dbReference type="AlphaFoldDB" id="A0A368MW19"/>
<dbReference type="OrthoDB" id="1521787at2"/>
<dbReference type="GO" id="GO:0006508">
    <property type="term" value="P:proteolysis"/>
    <property type="evidence" value="ECO:0007669"/>
    <property type="project" value="InterPro"/>
</dbReference>
<accession>A0A368MW19</accession>
<dbReference type="RefSeq" id="WP_114304468.1">
    <property type="nucleotide sequence ID" value="NZ_QPIE01000007.1"/>
</dbReference>
<dbReference type="Pfam" id="PF04389">
    <property type="entry name" value="Peptidase_M28"/>
    <property type="match status" value="1"/>
</dbReference>
<feature type="signal peptide" evidence="2">
    <location>
        <begin position="1"/>
        <end position="22"/>
    </location>
</feature>
<reference evidence="5 6" key="1">
    <citation type="submission" date="2018-07" db="EMBL/GenBank/DDBJ databases">
        <title>Chryseobacterium lacus sp. nov., isolated from lake water.</title>
        <authorList>
            <person name="Li C.-M."/>
        </authorList>
    </citation>
    <scope>NUCLEOTIDE SEQUENCE [LARGE SCALE GENOMIC DNA]</scope>
    <source>
        <strain evidence="5 6">YLOS41</strain>
    </source>
</reference>
<dbReference type="SUPFAM" id="SSF53187">
    <property type="entry name" value="Zn-dependent exopeptidases"/>
    <property type="match status" value="1"/>
</dbReference>
<evidence type="ECO:0000256" key="1">
    <source>
        <dbReference type="ARBA" id="ARBA00022729"/>
    </source>
</evidence>
<gene>
    <name evidence="5" type="ORF">DQ356_09820</name>
</gene>
<organism evidence="5 6">
    <name type="scientific">Chryseobacterium lacus</name>
    <dbReference type="NCBI Taxonomy" id="2058346"/>
    <lineage>
        <taxon>Bacteria</taxon>
        <taxon>Pseudomonadati</taxon>
        <taxon>Bacteroidota</taxon>
        <taxon>Flavobacteriia</taxon>
        <taxon>Flavobacteriales</taxon>
        <taxon>Weeksellaceae</taxon>
        <taxon>Chryseobacterium group</taxon>
        <taxon>Chryseobacterium</taxon>
    </lineage>
</organism>
<dbReference type="Proteomes" id="UP000252172">
    <property type="component" value="Unassembled WGS sequence"/>
</dbReference>
<dbReference type="Pfam" id="PF18962">
    <property type="entry name" value="Por_Secre_tail"/>
    <property type="match status" value="1"/>
</dbReference>
<keyword evidence="6" id="KW-1185">Reference proteome</keyword>
<dbReference type="NCBIfam" id="TIGR04183">
    <property type="entry name" value="Por_Secre_tail"/>
    <property type="match status" value="1"/>
</dbReference>
<dbReference type="PANTHER" id="PTHR12147:SF26">
    <property type="entry name" value="PEPTIDASE M28 DOMAIN-CONTAINING PROTEIN"/>
    <property type="match status" value="1"/>
</dbReference>
<evidence type="ECO:0000313" key="6">
    <source>
        <dbReference type="Proteomes" id="UP000252172"/>
    </source>
</evidence>
<dbReference type="InterPro" id="IPR007484">
    <property type="entry name" value="Peptidase_M28"/>
</dbReference>
<dbReference type="EMBL" id="QPIE01000007">
    <property type="protein sequence ID" value="RCU42368.1"/>
    <property type="molecule type" value="Genomic_DNA"/>
</dbReference>
<dbReference type="PANTHER" id="PTHR12147">
    <property type="entry name" value="METALLOPEPTIDASE M28 FAMILY MEMBER"/>
    <property type="match status" value="1"/>
</dbReference>